<name>A0A6J4JS57_9CHLR</name>
<proteinExistence type="predicted"/>
<evidence type="ECO:0000313" key="1">
    <source>
        <dbReference type="EMBL" id="CAA9285878.1"/>
    </source>
</evidence>
<dbReference type="AlphaFoldDB" id="A0A6J4JS57"/>
<dbReference type="EMBL" id="CADCTK010000866">
    <property type="protein sequence ID" value="CAA9285878.1"/>
    <property type="molecule type" value="Genomic_DNA"/>
</dbReference>
<accession>A0A6J4JS57</accession>
<organism evidence="1">
    <name type="scientific">uncultured Chloroflexia bacterium</name>
    <dbReference type="NCBI Taxonomy" id="1672391"/>
    <lineage>
        <taxon>Bacteria</taxon>
        <taxon>Bacillati</taxon>
        <taxon>Chloroflexota</taxon>
        <taxon>Chloroflexia</taxon>
        <taxon>environmental samples</taxon>
    </lineage>
</organism>
<gene>
    <name evidence="1" type="ORF">AVDCRST_MAG26-3724</name>
</gene>
<protein>
    <submittedName>
        <fullName evidence="1">Uncharacterized protein</fullName>
    </submittedName>
</protein>
<sequence length="60" mass="6743">MRAVTSYGTAMLWGRAWIDHLTQNEISKGRHSDEQTVAPLLFLCEKGLEPPKMALAVPFE</sequence>
<reference evidence="1" key="1">
    <citation type="submission" date="2020-02" db="EMBL/GenBank/DDBJ databases">
        <authorList>
            <person name="Meier V. D."/>
        </authorList>
    </citation>
    <scope>NUCLEOTIDE SEQUENCE</scope>
    <source>
        <strain evidence="1">AVDCRST_MAG26</strain>
    </source>
</reference>